<keyword evidence="1" id="KW-1133">Transmembrane helix</keyword>
<dbReference type="EMBL" id="GIFC01012268">
    <property type="protein sequence ID" value="MXU94351.1"/>
    <property type="molecule type" value="Transcribed_RNA"/>
</dbReference>
<dbReference type="AlphaFoldDB" id="A0A6B0UXV1"/>
<protein>
    <submittedName>
        <fullName evidence="2">Uncharacterized protein</fullName>
    </submittedName>
</protein>
<feature type="transmembrane region" description="Helical" evidence="1">
    <location>
        <begin position="21"/>
        <end position="38"/>
    </location>
</feature>
<keyword evidence="1" id="KW-0472">Membrane</keyword>
<name>A0A6B0UXV1_IXORI</name>
<accession>A0A6B0UXV1</accession>
<reference evidence="2" key="1">
    <citation type="submission" date="2019-12" db="EMBL/GenBank/DDBJ databases">
        <title>An insight into the sialome of adult female Ixodes ricinus ticks feeding for 6 days.</title>
        <authorList>
            <person name="Perner J."/>
            <person name="Ribeiro J.M.C."/>
        </authorList>
    </citation>
    <scope>NUCLEOTIDE SEQUENCE</scope>
    <source>
        <strain evidence="2">Semi-engorged</strain>
        <tissue evidence="2">Salivary glands</tissue>
    </source>
</reference>
<organism evidence="2">
    <name type="scientific">Ixodes ricinus</name>
    <name type="common">Common tick</name>
    <name type="synonym">Acarus ricinus</name>
    <dbReference type="NCBI Taxonomy" id="34613"/>
    <lineage>
        <taxon>Eukaryota</taxon>
        <taxon>Metazoa</taxon>
        <taxon>Ecdysozoa</taxon>
        <taxon>Arthropoda</taxon>
        <taxon>Chelicerata</taxon>
        <taxon>Arachnida</taxon>
        <taxon>Acari</taxon>
        <taxon>Parasitiformes</taxon>
        <taxon>Ixodida</taxon>
        <taxon>Ixodoidea</taxon>
        <taxon>Ixodidae</taxon>
        <taxon>Ixodinae</taxon>
        <taxon>Ixodes</taxon>
    </lineage>
</organism>
<evidence type="ECO:0000313" key="2">
    <source>
        <dbReference type="EMBL" id="MXU94351.1"/>
    </source>
</evidence>
<evidence type="ECO:0000256" key="1">
    <source>
        <dbReference type="SAM" id="Phobius"/>
    </source>
</evidence>
<sequence length="161" mass="18691">MGKKSQTKKSDANKTENTFDFFLNLSTLLYSISAFISIKNLLNCFIEKEETTPQSRVLFQSLHLAVPHTRNDSEFQFHETNTHILYIFIQIRPLITIEIVRTIKFIRNYCVQRAIILRTSDPKKSSCSHRPLGTLFTLFFYGTICSSLFPFISISLSYIYS</sequence>
<feature type="transmembrane region" description="Helical" evidence="1">
    <location>
        <begin position="138"/>
        <end position="160"/>
    </location>
</feature>
<keyword evidence="1" id="KW-0812">Transmembrane</keyword>
<proteinExistence type="predicted"/>